<gene>
    <name evidence="3" type="primary">LOC103048846</name>
</gene>
<evidence type="ECO:0000313" key="3">
    <source>
        <dbReference type="RefSeq" id="XP_007428859.1"/>
    </source>
</evidence>
<reference evidence="3" key="1">
    <citation type="submission" date="2025-08" db="UniProtKB">
        <authorList>
            <consortium name="RefSeq"/>
        </authorList>
    </citation>
    <scope>IDENTIFICATION</scope>
    <source>
        <tissue evidence="3">Liver</tissue>
    </source>
</reference>
<dbReference type="RefSeq" id="XP_007428859.1">
    <property type="nucleotide sequence ID" value="XM_007428797.3"/>
</dbReference>
<dbReference type="Proteomes" id="UP000695026">
    <property type="component" value="Unplaced"/>
</dbReference>
<feature type="region of interest" description="Disordered" evidence="1">
    <location>
        <begin position="199"/>
        <end position="246"/>
    </location>
</feature>
<keyword evidence="2" id="KW-1185">Reference proteome</keyword>
<evidence type="ECO:0000313" key="2">
    <source>
        <dbReference type="Proteomes" id="UP000695026"/>
    </source>
</evidence>
<sequence length="341" mass="38116">MDHGIRSPSLQFSHRYRYAREKMPYYAYHCKPIGPPLPLFVKKRLPRYGSQYFPLYGSRYVSSRSIPFHRRGIWMTPYSLASVAGYQPWIIPRVSEACSSKSPKLRTTRNPVRPYVDSYQYPLQTTVPYDGMTKGPHGPINKGSLPCVIPERVLRVTKGPVLYSSKDLHPSSAQIPLRRACKGPVFYASQDPLLCSSKEELPRVSKGPDQYPLKGAQRSRAADSYLPMTEDPPQSGAKVTQPRATKGPRLIATKVPRFSALTVSRSFLKRGVHSFLTKTSQTNLCKGSRSSLSKTSWLSLGKGSQPSLVRTATTPAPKTLSKNVKISSTGKKYCSTTKWPF</sequence>
<dbReference type="OMA" id="TGKKYCS"/>
<dbReference type="AlphaFoldDB" id="A0A9F2Q4I9"/>
<name>A0A9F2Q4I9_PYTBI</name>
<accession>A0A9F2Q4I9</accession>
<proteinExistence type="predicted"/>
<dbReference type="KEGG" id="pbi:103048846"/>
<dbReference type="GeneID" id="103048846"/>
<evidence type="ECO:0000256" key="1">
    <source>
        <dbReference type="SAM" id="MobiDB-lite"/>
    </source>
</evidence>
<protein>
    <submittedName>
        <fullName evidence="3">Uncharacterized protein LOC103048846</fullName>
    </submittedName>
</protein>
<organism evidence="2 3">
    <name type="scientific">Python bivittatus</name>
    <name type="common">Burmese python</name>
    <name type="synonym">Python molurus bivittatus</name>
    <dbReference type="NCBI Taxonomy" id="176946"/>
    <lineage>
        <taxon>Eukaryota</taxon>
        <taxon>Metazoa</taxon>
        <taxon>Chordata</taxon>
        <taxon>Craniata</taxon>
        <taxon>Vertebrata</taxon>
        <taxon>Euteleostomi</taxon>
        <taxon>Lepidosauria</taxon>
        <taxon>Squamata</taxon>
        <taxon>Bifurcata</taxon>
        <taxon>Unidentata</taxon>
        <taxon>Episquamata</taxon>
        <taxon>Toxicofera</taxon>
        <taxon>Serpentes</taxon>
        <taxon>Henophidia</taxon>
        <taxon>Pythonidae</taxon>
        <taxon>Python</taxon>
    </lineage>
</organism>
<dbReference type="OrthoDB" id="9032123at2759"/>